<dbReference type="InterPro" id="IPR001789">
    <property type="entry name" value="Sig_transdc_resp-reg_receiver"/>
</dbReference>
<dbReference type="InterPro" id="IPR016032">
    <property type="entry name" value="Sig_transdc_resp-reg_C-effctor"/>
</dbReference>
<dbReference type="InterPro" id="IPR036388">
    <property type="entry name" value="WH-like_DNA-bd_sf"/>
</dbReference>
<dbReference type="Pfam" id="PF00196">
    <property type="entry name" value="GerE"/>
    <property type="match status" value="1"/>
</dbReference>
<dbReference type="InterPro" id="IPR011006">
    <property type="entry name" value="CheY-like_superfamily"/>
</dbReference>
<dbReference type="SUPFAM" id="SSF46894">
    <property type="entry name" value="C-terminal effector domain of the bipartite response regulators"/>
    <property type="match status" value="1"/>
</dbReference>
<keyword evidence="1" id="KW-0805">Transcription regulation</keyword>
<dbReference type="Gene3D" id="3.40.50.2300">
    <property type="match status" value="1"/>
</dbReference>
<proteinExistence type="predicted"/>
<dbReference type="GO" id="GO:0000160">
    <property type="term" value="P:phosphorelay signal transduction system"/>
    <property type="evidence" value="ECO:0007669"/>
    <property type="project" value="InterPro"/>
</dbReference>
<feature type="compositionally biased region" description="Polar residues" evidence="5">
    <location>
        <begin position="140"/>
        <end position="166"/>
    </location>
</feature>
<dbReference type="GO" id="GO:0003677">
    <property type="term" value="F:DNA binding"/>
    <property type="evidence" value="ECO:0007669"/>
    <property type="project" value="UniProtKB-KW"/>
</dbReference>
<dbReference type="PRINTS" id="PR00038">
    <property type="entry name" value="HTHLUXR"/>
</dbReference>
<keyword evidence="4" id="KW-0597">Phosphoprotein</keyword>
<dbReference type="AlphaFoldDB" id="A0A510V5Q9"/>
<feature type="domain" description="Response regulatory" evidence="7">
    <location>
        <begin position="14"/>
        <end position="130"/>
    </location>
</feature>
<dbReference type="GO" id="GO:0006355">
    <property type="term" value="P:regulation of DNA-templated transcription"/>
    <property type="evidence" value="ECO:0007669"/>
    <property type="project" value="InterPro"/>
</dbReference>
<organism evidence="8 9">
    <name type="scientific">Cellulomonas xylanilytica</name>
    <dbReference type="NCBI Taxonomy" id="233583"/>
    <lineage>
        <taxon>Bacteria</taxon>
        <taxon>Bacillati</taxon>
        <taxon>Actinomycetota</taxon>
        <taxon>Actinomycetes</taxon>
        <taxon>Micrococcales</taxon>
        <taxon>Cellulomonadaceae</taxon>
        <taxon>Cellulomonas</taxon>
    </lineage>
</organism>
<evidence type="ECO:0000313" key="8">
    <source>
        <dbReference type="EMBL" id="GEK22203.1"/>
    </source>
</evidence>
<evidence type="ECO:0000313" key="9">
    <source>
        <dbReference type="Proteomes" id="UP000321118"/>
    </source>
</evidence>
<feature type="modified residue" description="4-aspartylphosphate" evidence="4">
    <location>
        <position position="65"/>
    </location>
</feature>
<dbReference type="PROSITE" id="PS50110">
    <property type="entry name" value="RESPONSE_REGULATORY"/>
    <property type="match status" value="1"/>
</dbReference>
<dbReference type="EMBL" id="BJUB01000008">
    <property type="protein sequence ID" value="GEK22203.1"/>
    <property type="molecule type" value="Genomic_DNA"/>
</dbReference>
<evidence type="ECO:0000256" key="1">
    <source>
        <dbReference type="ARBA" id="ARBA00023015"/>
    </source>
</evidence>
<dbReference type="PANTHER" id="PTHR44688:SF25">
    <property type="entry name" value="HTH LUXR-TYPE DOMAIN-CONTAINING PROTEIN"/>
    <property type="match status" value="1"/>
</dbReference>
<dbReference type="CDD" id="cd06170">
    <property type="entry name" value="LuxR_C_like"/>
    <property type="match status" value="1"/>
</dbReference>
<dbReference type="SUPFAM" id="SSF52172">
    <property type="entry name" value="CheY-like"/>
    <property type="match status" value="1"/>
</dbReference>
<evidence type="ECO:0000256" key="3">
    <source>
        <dbReference type="ARBA" id="ARBA00023163"/>
    </source>
</evidence>
<dbReference type="PROSITE" id="PS50043">
    <property type="entry name" value="HTH_LUXR_2"/>
    <property type="match status" value="1"/>
</dbReference>
<dbReference type="InterPro" id="IPR000792">
    <property type="entry name" value="Tscrpt_reg_LuxR_C"/>
</dbReference>
<evidence type="ECO:0000256" key="2">
    <source>
        <dbReference type="ARBA" id="ARBA00023125"/>
    </source>
</evidence>
<gene>
    <name evidence="8" type="primary">liaR</name>
    <name evidence="8" type="ORF">CXY01_27230</name>
</gene>
<name>A0A510V5Q9_9CELL</name>
<evidence type="ECO:0000256" key="4">
    <source>
        <dbReference type="PROSITE-ProRule" id="PRU00169"/>
    </source>
</evidence>
<evidence type="ECO:0000259" key="6">
    <source>
        <dbReference type="PROSITE" id="PS50043"/>
    </source>
</evidence>
<sequence length="252" mass="25903">MARTGPERGNNMAGVVVCHGSAVVRERLVVTSIGVPALGPVRAASSVDELLSLARRMPPTVVLLDAHLGAPGAIEAIRRLRAVAPSAAIVLLALPDDTVALDRALALGARGFLAPDVGRAELSAVAAHVLASPVLPVQPPSRSSVDVPSQGSFRASDLRTPSNGNPAVTAPDANGAPVGVPTTGAIPGVPLTKREIEVLTGMSHGRSNAQIGAELYLSEDTVKTHARRLFRKLGANDRAQAVAIGLRRGLIQ</sequence>
<protein>
    <submittedName>
        <fullName evidence="8">DNA-binding response regulator</fullName>
    </submittedName>
</protein>
<reference evidence="8 9" key="1">
    <citation type="submission" date="2019-07" db="EMBL/GenBank/DDBJ databases">
        <title>Whole genome shotgun sequence of Cellulomonas xylanilytica NBRC 101102.</title>
        <authorList>
            <person name="Hosoyama A."/>
            <person name="Uohara A."/>
            <person name="Ohji S."/>
            <person name="Ichikawa N."/>
        </authorList>
    </citation>
    <scope>NUCLEOTIDE SEQUENCE [LARGE SCALE GENOMIC DNA]</scope>
    <source>
        <strain evidence="8 9">NBRC 101102</strain>
    </source>
</reference>
<dbReference type="PROSITE" id="PS00622">
    <property type="entry name" value="HTH_LUXR_1"/>
    <property type="match status" value="1"/>
</dbReference>
<dbReference type="Gene3D" id="1.10.10.10">
    <property type="entry name" value="Winged helix-like DNA-binding domain superfamily/Winged helix DNA-binding domain"/>
    <property type="match status" value="1"/>
</dbReference>
<feature type="domain" description="HTH luxR-type" evidence="6">
    <location>
        <begin position="184"/>
        <end position="249"/>
    </location>
</feature>
<accession>A0A510V5Q9</accession>
<feature type="region of interest" description="Disordered" evidence="5">
    <location>
        <begin position="138"/>
        <end position="186"/>
    </location>
</feature>
<dbReference type="Proteomes" id="UP000321118">
    <property type="component" value="Unassembled WGS sequence"/>
</dbReference>
<keyword evidence="3" id="KW-0804">Transcription</keyword>
<keyword evidence="9" id="KW-1185">Reference proteome</keyword>
<comment type="caution">
    <text evidence="8">The sequence shown here is derived from an EMBL/GenBank/DDBJ whole genome shotgun (WGS) entry which is preliminary data.</text>
</comment>
<evidence type="ECO:0000259" key="7">
    <source>
        <dbReference type="PROSITE" id="PS50110"/>
    </source>
</evidence>
<dbReference type="SMART" id="SM00421">
    <property type="entry name" value="HTH_LUXR"/>
    <property type="match status" value="1"/>
</dbReference>
<dbReference type="PANTHER" id="PTHR44688">
    <property type="entry name" value="DNA-BINDING TRANSCRIPTIONAL ACTIVATOR DEVR_DOSR"/>
    <property type="match status" value="1"/>
</dbReference>
<evidence type="ECO:0000256" key="5">
    <source>
        <dbReference type="SAM" id="MobiDB-lite"/>
    </source>
</evidence>
<keyword evidence="2 8" id="KW-0238">DNA-binding</keyword>